<protein>
    <submittedName>
        <fullName evidence="2">Glycosyl transferase</fullName>
    </submittedName>
</protein>
<dbReference type="PANTHER" id="PTHR43685">
    <property type="entry name" value="GLYCOSYLTRANSFERASE"/>
    <property type="match status" value="1"/>
</dbReference>
<accession>M8DB59</accession>
<dbReference type="Proteomes" id="UP000012081">
    <property type="component" value="Unassembled WGS sequence"/>
</dbReference>
<dbReference type="GO" id="GO:0016740">
    <property type="term" value="F:transferase activity"/>
    <property type="evidence" value="ECO:0007669"/>
    <property type="project" value="UniProtKB-KW"/>
</dbReference>
<evidence type="ECO:0000259" key="1">
    <source>
        <dbReference type="Pfam" id="PF00535"/>
    </source>
</evidence>
<reference evidence="2 3" key="1">
    <citation type="submission" date="2013-03" db="EMBL/GenBank/DDBJ databases">
        <title>Assembly of a new bacterial strain Brevibacillus borstelensis AK1.</title>
        <authorList>
            <person name="Rajan I."/>
            <person name="PoliReddy D."/>
            <person name="Sugumar T."/>
            <person name="Rathinam K."/>
            <person name="Alqarawi S."/>
            <person name="Khalil A.B."/>
            <person name="Sivakumar N."/>
        </authorList>
    </citation>
    <scope>NUCLEOTIDE SEQUENCE [LARGE SCALE GENOMIC DNA]</scope>
    <source>
        <strain evidence="2 3">AK1</strain>
    </source>
</reference>
<dbReference type="CDD" id="cd00761">
    <property type="entry name" value="Glyco_tranf_GTA_type"/>
    <property type="match status" value="1"/>
</dbReference>
<dbReference type="RefSeq" id="WP_003387022.1">
    <property type="nucleotide sequence ID" value="NZ_APBN01000002.1"/>
</dbReference>
<dbReference type="PANTHER" id="PTHR43685:SF2">
    <property type="entry name" value="GLYCOSYLTRANSFERASE 2-LIKE DOMAIN-CONTAINING PROTEIN"/>
    <property type="match status" value="1"/>
</dbReference>
<dbReference type="AlphaFoldDB" id="M8DB59"/>
<keyword evidence="2" id="KW-0808">Transferase</keyword>
<dbReference type="InterPro" id="IPR050834">
    <property type="entry name" value="Glycosyltransf_2"/>
</dbReference>
<name>M8DB59_9BACL</name>
<comment type="caution">
    <text evidence="2">The sequence shown here is derived from an EMBL/GenBank/DDBJ whole genome shotgun (WGS) entry which is preliminary data.</text>
</comment>
<dbReference type="GeneID" id="89500044"/>
<dbReference type="InterPro" id="IPR029044">
    <property type="entry name" value="Nucleotide-diphossugar_trans"/>
</dbReference>
<dbReference type="EMBL" id="APBN01000002">
    <property type="protein sequence ID" value="EMT53539.1"/>
    <property type="molecule type" value="Genomic_DNA"/>
</dbReference>
<organism evidence="2 3">
    <name type="scientific">Brevibacillus borstelensis AK1</name>
    <dbReference type="NCBI Taxonomy" id="1300222"/>
    <lineage>
        <taxon>Bacteria</taxon>
        <taxon>Bacillati</taxon>
        <taxon>Bacillota</taxon>
        <taxon>Bacilli</taxon>
        <taxon>Bacillales</taxon>
        <taxon>Paenibacillaceae</taxon>
        <taxon>Brevibacillus</taxon>
    </lineage>
</organism>
<dbReference type="Pfam" id="PF00535">
    <property type="entry name" value="Glycos_transf_2"/>
    <property type="match status" value="1"/>
</dbReference>
<dbReference type="OrthoDB" id="396512at2"/>
<evidence type="ECO:0000313" key="3">
    <source>
        <dbReference type="Proteomes" id="UP000012081"/>
    </source>
</evidence>
<evidence type="ECO:0000313" key="2">
    <source>
        <dbReference type="EMBL" id="EMT53539.1"/>
    </source>
</evidence>
<gene>
    <name evidence="2" type="ORF">I532_05985</name>
</gene>
<feature type="domain" description="Glycosyltransferase 2-like" evidence="1">
    <location>
        <begin position="9"/>
        <end position="165"/>
    </location>
</feature>
<dbReference type="PATRIC" id="fig|1300222.3.peg.1228"/>
<dbReference type="STRING" id="1300222.I532_05985"/>
<proteinExistence type="predicted"/>
<dbReference type="InterPro" id="IPR001173">
    <property type="entry name" value="Glyco_trans_2-like"/>
</dbReference>
<sequence>MTNPTPLFTVVIPAYNRAKYIRKAISSVMKQTCKDWKLLIMDDASTDKTRHKVERYLFNPNVQYYRMEENSGISKVMNKALTMVDTPFLVQLDSDDWLPKRSLAILKKHILRDKKNKRALFYGNVKIWRVRRGKYVNPFLVKHKQFNTKYQFLKYNHWMVAPRCYRVSALQKVGGWDTSDKYEGRIMEDRRIILRLIERYRVKWINRKLYNRTKHRGQLTDNKMKRKRNELRRKTFRYYLKRWGNKYKAVYGYKNGYLIIKRLKKKKGRRRRRR</sequence>
<dbReference type="SUPFAM" id="SSF53448">
    <property type="entry name" value="Nucleotide-diphospho-sugar transferases"/>
    <property type="match status" value="1"/>
</dbReference>
<keyword evidence="3" id="KW-1185">Reference proteome</keyword>
<dbReference type="Gene3D" id="3.90.550.10">
    <property type="entry name" value="Spore Coat Polysaccharide Biosynthesis Protein SpsA, Chain A"/>
    <property type="match status" value="1"/>
</dbReference>